<reference evidence="1 2" key="1">
    <citation type="submission" date="2020-08" db="EMBL/GenBank/DDBJ databases">
        <title>Genomic Encyclopedia of Type Strains, Phase IV (KMG-IV): sequencing the most valuable type-strain genomes for metagenomic binning, comparative biology and taxonomic classification.</title>
        <authorList>
            <person name="Goeker M."/>
        </authorList>
    </citation>
    <scope>NUCLEOTIDE SEQUENCE [LARGE SCALE GENOMIC DNA]</scope>
    <source>
        <strain evidence="1 2">DSM 5895</strain>
    </source>
</reference>
<proteinExistence type="predicted"/>
<protein>
    <submittedName>
        <fullName evidence="1">Uncharacterized protein</fullName>
    </submittedName>
</protein>
<evidence type="ECO:0000313" key="2">
    <source>
        <dbReference type="Proteomes" id="UP000533469"/>
    </source>
</evidence>
<organism evidence="1 2">
    <name type="scientific">Ancylobacter tetraedralis</name>
    <dbReference type="NCBI Taxonomy" id="217068"/>
    <lineage>
        <taxon>Bacteria</taxon>
        <taxon>Pseudomonadati</taxon>
        <taxon>Pseudomonadota</taxon>
        <taxon>Alphaproteobacteria</taxon>
        <taxon>Hyphomicrobiales</taxon>
        <taxon>Xanthobacteraceae</taxon>
        <taxon>Ancylobacter</taxon>
    </lineage>
</organism>
<dbReference type="Proteomes" id="UP000533469">
    <property type="component" value="Unassembled WGS sequence"/>
</dbReference>
<dbReference type="AlphaFoldDB" id="A0A839ZCT3"/>
<keyword evidence="2" id="KW-1185">Reference proteome</keyword>
<accession>A0A839ZCT3</accession>
<name>A0A839ZCT3_9HYPH</name>
<evidence type="ECO:0000313" key="1">
    <source>
        <dbReference type="EMBL" id="MBB3772528.1"/>
    </source>
</evidence>
<comment type="caution">
    <text evidence="1">The sequence shown here is derived from an EMBL/GenBank/DDBJ whole genome shotgun (WGS) entry which is preliminary data.</text>
</comment>
<dbReference type="RefSeq" id="WP_281379669.1">
    <property type="nucleotide sequence ID" value="NZ_JACICD010000006.1"/>
</dbReference>
<sequence>MHRSLLLAEGAGLRGVFGLFGKLWHGNVAGIASGGWLLRW</sequence>
<dbReference type="EMBL" id="JACICD010000006">
    <property type="protein sequence ID" value="MBB3772528.1"/>
    <property type="molecule type" value="Genomic_DNA"/>
</dbReference>
<gene>
    <name evidence="1" type="ORF">FHS55_003149</name>
</gene>